<evidence type="ECO:0000313" key="2">
    <source>
        <dbReference type="Proteomes" id="UP001202961"/>
    </source>
</evidence>
<proteinExistence type="predicted"/>
<organism evidence="1 2">
    <name type="scientific">Aporhodopirellula aestuarii</name>
    <dbReference type="NCBI Taxonomy" id="2950107"/>
    <lineage>
        <taxon>Bacteria</taxon>
        <taxon>Pseudomonadati</taxon>
        <taxon>Planctomycetota</taxon>
        <taxon>Planctomycetia</taxon>
        <taxon>Pirellulales</taxon>
        <taxon>Pirellulaceae</taxon>
        <taxon>Aporhodopirellula</taxon>
    </lineage>
</organism>
<dbReference type="Proteomes" id="UP001202961">
    <property type="component" value="Unassembled WGS sequence"/>
</dbReference>
<evidence type="ECO:0000313" key="1">
    <source>
        <dbReference type="EMBL" id="MCM2373683.1"/>
    </source>
</evidence>
<keyword evidence="2" id="KW-1185">Reference proteome</keyword>
<gene>
    <name evidence="1" type="ORF">NB063_23970</name>
</gene>
<comment type="caution">
    <text evidence="1">The sequence shown here is derived from an EMBL/GenBank/DDBJ whole genome shotgun (WGS) entry which is preliminary data.</text>
</comment>
<reference evidence="1 2" key="1">
    <citation type="journal article" date="2022" name="Syst. Appl. Microbiol.">
        <title>Rhodopirellula aestuarii sp. nov., a novel member of the genus Rhodopirellula isolated from brackish sediments collected in the Tagus River estuary, Portugal.</title>
        <authorList>
            <person name="Vitorino I.R."/>
            <person name="Klimek D."/>
            <person name="Calusinska M."/>
            <person name="Lobo-da-Cunha A."/>
            <person name="Vasconcelos V."/>
            <person name="Lage O.M."/>
        </authorList>
    </citation>
    <scope>NUCLEOTIDE SEQUENCE [LARGE SCALE GENOMIC DNA]</scope>
    <source>
        <strain evidence="1 2">ICT_H3.1</strain>
    </source>
</reference>
<accession>A0ABT0U9W2</accession>
<sequence length="55" mass="5991">MKLWDGTGQLPQFRETISAAGRTPNAIYFVSGAAKVARLQHVRCSKFADRLAAPS</sequence>
<protein>
    <submittedName>
        <fullName evidence="1">Uncharacterized protein</fullName>
    </submittedName>
</protein>
<name>A0ABT0U9W2_9BACT</name>
<dbReference type="RefSeq" id="WP_250931473.1">
    <property type="nucleotide sequence ID" value="NZ_JAMQBK010000063.1"/>
</dbReference>
<dbReference type="EMBL" id="JAMQBK010000063">
    <property type="protein sequence ID" value="MCM2373683.1"/>
    <property type="molecule type" value="Genomic_DNA"/>
</dbReference>